<name>A0A5J9VUC6_9POAL</name>
<keyword evidence="5 17" id="KW-0732">Signal</keyword>
<keyword evidence="13" id="KW-1015">Disulfide bond</keyword>
<dbReference type="InterPro" id="IPR000719">
    <property type="entry name" value="Prot_kinase_dom"/>
</dbReference>
<dbReference type="Gene3D" id="3.30.430.20">
    <property type="entry name" value="Gnk2 domain, C-X8-C-X2-C motif"/>
    <property type="match status" value="2"/>
</dbReference>
<evidence type="ECO:0000256" key="2">
    <source>
        <dbReference type="ARBA" id="ARBA00022527"/>
    </source>
</evidence>
<feature type="transmembrane region" description="Helical" evidence="16">
    <location>
        <begin position="298"/>
        <end position="320"/>
    </location>
</feature>
<gene>
    <name evidence="20" type="ORF">EJB05_12064</name>
</gene>
<evidence type="ECO:0000256" key="4">
    <source>
        <dbReference type="ARBA" id="ARBA00022692"/>
    </source>
</evidence>
<dbReference type="PROSITE" id="PS50011">
    <property type="entry name" value="PROTEIN_KINASE_DOM"/>
    <property type="match status" value="1"/>
</dbReference>
<keyword evidence="3" id="KW-0808">Transferase</keyword>
<proteinExistence type="predicted"/>
<feature type="binding site" evidence="15">
    <location>
        <position position="428"/>
    </location>
    <ligand>
        <name>ATP</name>
        <dbReference type="ChEBI" id="CHEBI:30616"/>
    </ligand>
</feature>
<evidence type="ECO:0000256" key="15">
    <source>
        <dbReference type="PROSITE-ProRule" id="PRU10141"/>
    </source>
</evidence>
<feature type="chain" id="PRO_5023842595" evidence="17">
    <location>
        <begin position="27"/>
        <end position="701"/>
    </location>
</feature>
<dbReference type="InterPro" id="IPR017441">
    <property type="entry name" value="Protein_kinase_ATP_BS"/>
</dbReference>
<dbReference type="GO" id="GO:0004674">
    <property type="term" value="F:protein serine/threonine kinase activity"/>
    <property type="evidence" value="ECO:0007669"/>
    <property type="project" value="UniProtKB-KW"/>
</dbReference>
<dbReference type="Pfam" id="PF01657">
    <property type="entry name" value="Stress-antifung"/>
    <property type="match status" value="2"/>
</dbReference>
<dbReference type="PANTHER" id="PTHR27002">
    <property type="entry name" value="RECEPTOR-LIKE SERINE/THREONINE-PROTEIN KINASE SD1-8"/>
    <property type="match status" value="1"/>
</dbReference>
<dbReference type="FunFam" id="1.10.510.10:FF:000129">
    <property type="entry name" value="cysteine-rich receptor-like protein kinase 10"/>
    <property type="match status" value="1"/>
</dbReference>
<feature type="domain" description="Gnk2-homologous" evidence="19">
    <location>
        <begin position="140"/>
        <end position="247"/>
    </location>
</feature>
<dbReference type="Gene3D" id="1.10.510.10">
    <property type="entry name" value="Transferase(Phosphotransferase) domain 1"/>
    <property type="match status" value="1"/>
</dbReference>
<evidence type="ECO:0000313" key="21">
    <source>
        <dbReference type="Proteomes" id="UP000324897"/>
    </source>
</evidence>
<dbReference type="SUPFAM" id="SSF56112">
    <property type="entry name" value="Protein kinase-like (PK-like)"/>
    <property type="match status" value="1"/>
</dbReference>
<dbReference type="InterPro" id="IPR002902">
    <property type="entry name" value="GNK2"/>
</dbReference>
<evidence type="ECO:0000313" key="20">
    <source>
        <dbReference type="EMBL" id="TVU38680.1"/>
    </source>
</evidence>
<keyword evidence="6" id="KW-0677">Repeat</keyword>
<evidence type="ECO:0000256" key="8">
    <source>
        <dbReference type="ARBA" id="ARBA00022777"/>
    </source>
</evidence>
<dbReference type="GO" id="GO:0042742">
    <property type="term" value="P:defense response to bacterium"/>
    <property type="evidence" value="ECO:0007669"/>
    <property type="project" value="UniProtKB-ARBA"/>
</dbReference>
<dbReference type="FunFam" id="3.30.430.20:FF:000006">
    <property type="entry name" value="Receptor-like serine-threonine protein kinase"/>
    <property type="match status" value="1"/>
</dbReference>
<keyword evidence="11 16" id="KW-1133">Transmembrane helix</keyword>
<keyword evidence="2" id="KW-0723">Serine/threonine-protein kinase</keyword>
<comment type="caution">
    <text evidence="20">The sequence shown here is derived from an EMBL/GenBank/DDBJ whole genome shotgun (WGS) entry which is preliminary data.</text>
</comment>
<evidence type="ECO:0000256" key="11">
    <source>
        <dbReference type="ARBA" id="ARBA00022989"/>
    </source>
</evidence>
<dbReference type="PROSITE" id="PS51473">
    <property type="entry name" value="GNK2"/>
    <property type="match status" value="2"/>
</dbReference>
<dbReference type="EMBL" id="RWGY01000007">
    <property type="protein sequence ID" value="TVU38680.1"/>
    <property type="molecule type" value="Genomic_DNA"/>
</dbReference>
<keyword evidence="4 16" id="KW-0812">Transmembrane</keyword>
<evidence type="ECO:0000256" key="12">
    <source>
        <dbReference type="ARBA" id="ARBA00023136"/>
    </source>
</evidence>
<dbReference type="Gramene" id="TVU38680">
    <property type="protein sequence ID" value="TVU38680"/>
    <property type="gene ID" value="EJB05_12064"/>
</dbReference>
<evidence type="ECO:0000256" key="1">
    <source>
        <dbReference type="ARBA" id="ARBA00004167"/>
    </source>
</evidence>
<dbReference type="PROSITE" id="PS00108">
    <property type="entry name" value="PROTEIN_KINASE_ST"/>
    <property type="match status" value="1"/>
</dbReference>
<dbReference type="GO" id="GO:0005524">
    <property type="term" value="F:ATP binding"/>
    <property type="evidence" value="ECO:0007669"/>
    <property type="project" value="UniProtKB-UniRule"/>
</dbReference>
<organism evidence="20 21">
    <name type="scientific">Eragrostis curvula</name>
    <name type="common">weeping love grass</name>
    <dbReference type="NCBI Taxonomy" id="38414"/>
    <lineage>
        <taxon>Eukaryota</taxon>
        <taxon>Viridiplantae</taxon>
        <taxon>Streptophyta</taxon>
        <taxon>Embryophyta</taxon>
        <taxon>Tracheophyta</taxon>
        <taxon>Spermatophyta</taxon>
        <taxon>Magnoliopsida</taxon>
        <taxon>Liliopsida</taxon>
        <taxon>Poales</taxon>
        <taxon>Poaceae</taxon>
        <taxon>PACMAD clade</taxon>
        <taxon>Chloridoideae</taxon>
        <taxon>Eragrostideae</taxon>
        <taxon>Eragrostidinae</taxon>
        <taxon>Eragrostis</taxon>
    </lineage>
</organism>
<evidence type="ECO:0000256" key="16">
    <source>
        <dbReference type="SAM" id="Phobius"/>
    </source>
</evidence>
<evidence type="ECO:0000256" key="5">
    <source>
        <dbReference type="ARBA" id="ARBA00022729"/>
    </source>
</evidence>
<feature type="domain" description="Gnk2-homologous" evidence="19">
    <location>
        <begin position="25"/>
        <end position="130"/>
    </location>
</feature>
<dbReference type="InterPro" id="IPR008271">
    <property type="entry name" value="Ser/Thr_kinase_AS"/>
</dbReference>
<dbReference type="CDD" id="cd14066">
    <property type="entry name" value="STKc_IRAK"/>
    <property type="match status" value="1"/>
</dbReference>
<keyword evidence="7 15" id="KW-0547">Nucleotide-binding</keyword>
<dbReference type="InterPro" id="IPR038408">
    <property type="entry name" value="GNK2_sf"/>
</dbReference>
<dbReference type="GO" id="GO:0005886">
    <property type="term" value="C:plasma membrane"/>
    <property type="evidence" value="ECO:0007669"/>
    <property type="project" value="TreeGrafter"/>
</dbReference>
<dbReference type="OrthoDB" id="4062651at2759"/>
<dbReference type="SMART" id="SM00220">
    <property type="entry name" value="S_TKc"/>
    <property type="match status" value="1"/>
</dbReference>
<dbReference type="InterPro" id="IPR001245">
    <property type="entry name" value="Ser-Thr/Tyr_kinase_cat_dom"/>
</dbReference>
<feature type="domain" description="Protein kinase" evidence="18">
    <location>
        <begin position="400"/>
        <end position="673"/>
    </location>
</feature>
<evidence type="ECO:0000259" key="18">
    <source>
        <dbReference type="PROSITE" id="PS50011"/>
    </source>
</evidence>
<reference evidence="20 21" key="1">
    <citation type="journal article" date="2019" name="Sci. Rep.">
        <title>A high-quality genome of Eragrostis curvula grass provides insights into Poaceae evolution and supports new strategies to enhance forage quality.</title>
        <authorList>
            <person name="Carballo J."/>
            <person name="Santos B.A.C.M."/>
            <person name="Zappacosta D."/>
            <person name="Garbus I."/>
            <person name="Selva J.P."/>
            <person name="Gallo C.A."/>
            <person name="Diaz A."/>
            <person name="Albertini E."/>
            <person name="Caccamo M."/>
            <person name="Echenique V."/>
        </authorList>
    </citation>
    <scope>NUCLEOTIDE SEQUENCE [LARGE SCALE GENOMIC DNA]</scope>
    <source>
        <strain evidence="21">cv. Victoria</strain>
        <tissue evidence="20">Leaf</tissue>
    </source>
</reference>
<dbReference type="PROSITE" id="PS00107">
    <property type="entry name" value="PROTEIN_KINASE_ATP"/>
    <property type="match status" value="1"/>
</dbReference>
<evidence type="ECO:0000256" key="3">
    <source>
        <dbReference type="ARBA" id="ARBA00022679"/>
    </source>
</evidence>
<dbReference type="InterPro" id="IPR011009">
    <property type="entry name" value="Kinase-like_dom_sf"/>
</dbReference>
<evidence type="ECO:0000256" key="9">
    <source>
        <dbReference type="ARBA" id="ARBA00022821"/>
    </source>
</evidence>
<evidence type="ECO:0000256" key="14">
    <source>
        <dbReference type="ARBA" id="ARBA00023180"/>
    </source>
</evidence>
<dbReference type="FunFam" id="3.30.200.20:FF:000142">
    <property type="entry name" value="Cysteine-rich receptor-like protein kinase 10"/>
    <property type="match status" value="1"/>
</dbReference>
<keyword evidence="10 15" id="KW-0067">ATP-binding</keyword>
<comment type="subcellular location">
    <subcellularLocation>
        <location evidence="1">Membrane</location>
        <topology evidence="1">Single-pass membrane protein</topology>
    </subcellularLocation>
</comment>
<protein>
    <submittedName>
        <fullName evidence="20">Uncharacterized protein</fullName>
    </submittedName>
</protein>
<dbReference type="Gene3D" id="3.30.200.20">
    <property type="entry name" value="Phosphorylase Kinase, domain 1"/>
    <property type="match status" value="1"/>
</dbReference>
<dbReference type="AlphaFoldDB" id="A0A5J9VUC6"/>
<evidence type="ECO:0000256" key="6">
    <source>
        <dbReference type="ARBA" id="ARBA00022737"/>
    </source>
</evidence>
<evidence type="ECO:0000256" key="13">
    <source>
        <dbReference type="ARBA" id="ARBA00023157"/>
    </source>
</evidence>
<evidence type="ECO:0000256" key="7">
    <source>
        <dbReference type="ARBA" id="ARBA00022741"/>
    </source>
</evidence>
<dbReference type="PANTHER" id="PTHR27002:SF1040">
    <property type="entry name" value="OS07G0538400 PROTEIN"/>
    <property type="match status" value="1"/>
</dbReference>
<sequence length="701" mass="75833">MGHQQHLLAVIAAAVVVVILAPGTASYPWPFCGTDNFTANSRYQANLNLLAATLPGNASTSPSKLFATATAGAGRDRVWAAGLCRGDVNASNCFACLAQAFHDLPNDCSYSKKASIYYDPCMLRYSSVRVLSAADNDTTGTPASFVLPPNVTANPVQFNRAVAALINATADYAAFNSSRRFATGEAAFDEEVPTVYAVAQCTPDQTPAQCRSCLAGIIKDLLGAFENAERGRLFWINCNFRYDSVPFFNGPAMVRLASPFPAAPAPAPAPAVKPTFQPPPPPLAGVGELKGRKYSVPVLVPAVLLPVLAALNLAICLCFWRRRQRQRQSIAEAKKPCTFLTNFLSDFPALLASSSEQRKLTFPILAGTDAKFSSDEAEDGEMGDSMMIDISTLRAATGDFDESNKLGEGGFGAVYKGVLPDGEEVAVKRLSSNSTQGVEQLKNELALVAKLKHKNLVRLVGVCLEQHERLLVYEYVPNRSLDIVLFGAENQLDWEQRYRIINGVARGLQYLHEDSQLKVVHRDLKASNILLDANMNPKISDFGLARIFSWDQTQAVTKSVVGTYGYMAPEYVMRGNYSVKSDAFSFGVMVLEIVTGMNNDCYDSKQSGELLNTVWEHWETGTVMELVDPSMNGGFPEGDVLRCIHIGLLCVQGDPAARPVMSSVVMMLGSETVVLQAPSKPAFVTRKGVANTTDSTVSLQG</sequence>
<accession>A0A5J9VUC6</accession>
<keyword evidence="21" id="KW-1185">Reference proteome</keyword>
<keyword evidence="14" id="KW-0325">Glycoprotein</keyword>
<dbReference type="CDD" id="cd23509">
    <property type="entry name" value="Gnk2-like"/>
    <property type="match status" value="2"/>
</dbReference>
<evidence type="ECO:0000256" key="17">
    <source>
        <dbReference type="SAM" id="SignalP"/>
    </source>
</evidence>
<dbReference type="FunFam" id="3.30.430.20:FF:000004">
    <property type="entry name" value="Receptor-like serine-threonine protein kinase"/>
    <property type="match status" value="1"/>
</dbReference>
<dbReference type="Proteomes" id="UP000324897">
    <property type="component" value="Chromosome 4"/>
</dbReference>
<evidence type="ECO:0000259" key="19">
    <source>
        <dbReference type="PROSITE" id="PS51473"/>
    </source>
</evidence>
<keyword evidence="8" id="KW-0418">Kinase</keyword>
<feature type="non-terminal residue" evidence="20">
    <location>
        <position position="1"/>
    </location>
</feature>
<evidence type="ECO:0000256" key="10">
    <source>
        <dbReference type="ARBA" id="ARBA00022840"/>
    </source>
</evidence>
<keyword evidence="9" id="KW-0611">Plant defense</keyword>
<dbReference type="Pfam" id="PF07714">
    <property type="entry name" value="PK_Tyr_Ser-Thr"/>
    <property type="match status" value="1"/>
</dbReference>
<feature type="signal peptide" evidence="17">
    <location>
        <begin position="1"/>
        <end position="26"/>
    </location>
</feature>
<keyword evidence="12 16" id="KW-0472">Membrane</keyword>